<evidence type="ECO:0008006" key="4">
    <source>
        <dbReference type="Google" id="ProtNLM"/>
    </source>
</evidence>
<dbReference type="EMBL" id="QWKZ01000027">
    <property type="protein sequence ID" value="RIH86917.1"/>
    <property type="molecule type" value="Genomic_DNA"/>
</dbReference>
<sequence length="167" mass="18392">MLIRGYFSKLDVLRPLRVSRNRFIKSPDEQGRYLELARRNLGGVGAVLVLLDADDDCPAQLAPSLVQGLSKSGLDCFVVLAKCEFETWFLAAADCLGLGGLPADLEEIRGAKEEVKRRLGKYSETVDQAKLAGKLVKNCDPGVLRGRSASFDKLWRELEKIARLADA</sequence>
<dbReference type="Proteomes" id="UP000265800">
    <property type="component" value="Unassembled WGS sequence"/>
</dbReference>
<keyword evidence="3" id="KW-1185">Reference proteome</keyword>
<evidence type="ECO:0000256" key="1">
    <source>
        <dbReference type="SAM" id="Coils"/>
    </source>
</evidence>
<name>A0A399EQJ2_9DEIN</name>
<protein>
    <recommendedName>
        <fullName evidence="4">DUF4276 family protein</fullName>
    </recommendedName>
</protein>
<reference evidence="2 3" key="1">
    <citation type="submission" date="2018-08" db="EMBL/GenBank/DDBJ databases">
        <title>Meiothermus luteus KCTC 52599 genome sequencing project.</title>
        <authorList>
            <person name="Da Costa M.S."/>
            <person name="Albuquerque L."/>
            <person name="Raposo P."/>
            <person name="Froufe H.J.C."/>
            <person name="Barroso C.S."/>
            <person name="Egas C."/>
        </authorList>
    </citation>
    <scope>NUCLEOTIDE SEQUENCE [LARGE SCALE GENOMIC DNA]</scope>
    <source>
        <strain evidence="2 3">KCTC 52599</strain>
    </source>
</reference>
<keyword evidence="1" id="KW-0175">Coiled coil</keyword>
<evidence type="ECO:0000313" key="3">
    <source>
        <dbReference type="Proteomes" id="UP000265800"/>
    </source>
</evidence>
<comment type="caution">
    <text evidence="2">The sequence shown here is derived from an EMBL/GenBank/DDBJ whole genome shotgun (WGS) entry which is preliminary data.</text>
</comment>
<accession>A0A399EQJ2</accession>
<proteinExistence type="predicted"/>
<organism evidence="2 3">
    <name type="scientific">Meiothermus luteus</name>
    <dbReference type="NCBI Taxonomy" id="2026184"/>
    <lineage>
        <taxon>Bacteria</taxon>
        <taxon>Thermotogati</taxon>
        <taxon>Deinococcota</taxon>
        <taxon>Deinococci</taxon>
        <taxon>Thermales</taxon>
        <taxon>Thermaceae</taxon>
        <taxon>Meiothermus</taxon>
    </lineage>
</organism>
<gene>
    <name evidence="2" type="ORF">Mlute_01118</name>
</gene>
<evidence type="ECO:0000313" key="2">
    <source>
        <dbReference type="EMBL" id="RIH86917.1"/>
    </source>
</evidence>
<feature type="coiled-coil region" evidence="1">
    <location>
        <begin position="105"/>
        <end position="132"/>
    </location>
</feature>
<dbReference type="AlphaFoldDB" id="A0A399EQJ2"/>